<dbReference type="EMBL" id="PGFH01000002">
    <property type="protein sequence ID" value="PJJ78832.1"/>
    <property type="molecule type" value="Genomic_DNA"/>
</dbReference>
<protein>
    <submittedName>
        <fullName evidence="2">Uncharacterized protein</fullName>
    </submittedName>
</protein>
<dbReference type="Proteomes" id="UP000231742">
    <property type="component" value="Unassembled WGS sequence"/>
</dbReference>
<name>A0A2M9D3T2_9MICO</name>
<gene>
    <name evidence="2" type="ORF">CLV85_2412</name>
</gene>
<evidence type="ECO:0000313" key="2">
    <source>
        <dbReference type="EMBL" id="PJJ78832.1"/>
    </source>
</evidence>
<keyword evidence="1" id="KW-0472">Membrane</keyword>
<proteinExistence type="predicted"/>
<dbReference type="RefSeq" id="WP_100389836.1">
    <property type="nucleotide sequence ID" value="NZ_BMZU01000003.1"/>
</dbReference>
<keyword evidence="1" id="KW-0812">Transmembrane</keyword>
<evidence type="ECO:0000313" key="3">
    <source>
        <dbReference type="Proteomes" id="UP000231742"/>
    </source>
</evidence>
<evidence type="ECO:0000256" key="1">
    <source>
        <dbReference type="SAM" id="Phobius"/>
    </source>
</evidence>
<sequence length="116" mass="12533">MAATNNASHSHTDLATIGAVLAWAGVIPLLNLMVPLAFLLWNEYSLIAFFGELPSPEEISAQHWKLVVARVTSTVGSALIIAAIVVLARMKMVRRNLYFALGVSAALSALWFAVNR</sequence>
<keyword evidence="3" id="KW-1185">Reference proteome</keyword>
<reference evidence="2 3" key="1">
    <citation type="submission" date="2017-11" db="EMBL/GenBank/DDBJ databases">
        <title>Genomic Encyclopedia of Archaeal and Bacterial Type Strains, Phase II (KMG-II): From Individual Species to Whole Genera.</title>
        <authorList>
            <person name="Goeker M."/>
        </authorList>
    </citation>
    <scope>NUCLEOTIDE SEQUENCE [LARGE SCALE GENOMIC DNA]</scope>
    <source>
        <strain evidence="2 3">DSM 16400</strain>
    </source>
</reference>
<feature type="transmembrane region" description="Helical" evidence="1">
    <location>
        <begin position="67"/>
        <end position="88"/>
    </location>
</feature>
<accession>A0A2M9D3T2</accession>
<feature type="transmembrane region" description="Helical" evidence="1">
    <location>
        <begin position="20"/>
        <end position="41"/>
    </location>
</feature>
<organism evidence="2 3">
    <name type="scientific">Salinibacterium amurskyense</name>
    <dbReference type="NCBI Taxonomy" id="205941"/>
    <lineage>
        <taxon>Bacteria</taxon>
        <taxon>Bacillati</taxon>
        <taxon>Actinomycetota</taxon>
        <taxon>Actinomycetes</taxon>
        <taxon>Micrococcales</taxon>
        <taxon>Microbacteriaceae</taxon>
        <taxon>Salinibacterium</taxon>
    </lineage>
</organism>
<comment type="caution">
    <text evidence="2">The sequence shown here is derived from an EMBL/GenBank/DDBJ whole genome shotgun (WGS) entry which is preliminary data.</text>
</comment>
<keyword evidence="1" id="KW-1133">Transmembrane helix</keyword>
<dbReference type="AlphaFoldDB" id="A0A2M9D3T2"/>
<feature type="transmembrane region" description="Helical" evidence="1">
    <location>
        <begin position="97"/>
        <end position="114"/>
    </location>
</feature>